<dbReference type="InterPro" id="IPR006600">
    <property type="entry name" value="HTH_CenpB_DNA-bd_dom"/>
</dbReference>
<dbReference type="EMBL" id="KQ030663">
    <property type="protein sequence ID" value="KJZ69947.1"/>
    <property type="molecule type" value="Genomic_DNA"/>
</dbReference>
<dbReference type="InterPro" id="IPR009057">
    <property type="entry name" value="Homeodomain-like_sf"/>
</dbReference>
<evidence type="ECO:0000256" key="2">
    <source>
        <dbReference type="ARBA" id="ARBA00023242"/>
    </source>
</evidence>
<dbReference type="Pfam" id="PF05225">
    <property type="entry name" value="HTH_psq"/>
    <property type="match status" value="1"/>
</dbReference>
<evidence type="ECO:0000259" key="3">
    <source>
        <dbReference type="Pfam" id="PF03221"/>
    </source>
</evidence>
<dbReference type="InterPro" id="IPR036388">
    <property type="entry name" value="WH-like_DNA-bd_sf"/>
</dbReference>
<evidence type="ECO:0000259" key="4">
    <source>
        <dbReference type="Pfam" id="PF05225"/>
    </source>
</evidence>
<dbReference type="OrthoDB" id="5105205at2759"/>
<name>A0A0F7ZX18_9HYPO</name>
<evidence type="ECO:0000313" key="5">
    <source>
        <dbReference type="EMBL" id="KJZ69947.1"/>
    </source>
</evidence>
<keyword evidence="6" id="KW-1185">Reference proteome</keyword>
<keyword evidence="1" id="KW-0238">DNA-binding</keyword>
<accession>A0A0F7ZX18</accession>
<evidence type="ECO:0000256" key="1">
    <source>
        <dbReference type="ARBA" id="ARBA00023125"/>
    </source>
</evidence>
<sequence length="106" mass="11790">MTLVNADREYAIEEAVQKVEGGLPIRSAARDCGIPESTLRGRLSGAQPLRLAKETEQKLAPVQEELLKKWILNEEATGRAPTRRQVHDFAEVILSQASETEPVRIN</sequence>
<dbReference type="AlphaFoldDB" id="A0A0F7ZX18"/>
<protein>
    <submittedName>
        <fullName evidence="5">Uncharacterized protein</fullName>
    </submittedName>
</protein>
<keyword evidence="2" id="KW-0539">Nucleus</keyword>
<evidence type="ECO:0000313" key="6">
    <source>
        <dbReference type="Proteomes" id="UP000054481"/>
    </source>
</evidence>
<reference evidence="5 6" key="1">
    <citation type="journal article" date="2014" name="Genome Biol. Evol.">
        <title>Comparative genomics and transcriptomics analyses reveal divergent lifestyle features of nematode endoparasitic fungus Hirsutella minnesotensis.</title>
        <authorList>
            <person name="Lai Y."/>
            <person name="Liu K."/>
            <person name="Zhang X."/>
            <person name="Zhang X."/>
            <person name="Li K."/>
            <person name="Wang N."/>
            <person name="Shu C."/>
            <person name="Wu Y."/>
            <person name="Wang C."/>
            <person name="Bushley K.E."/>
            <person name="Xiang M."/>
            <person name="Liu X."/>
        </authorList>
    </citation>
    <scope>NUCLEOTIDE SEQUENCE [LARGE SCALE GENOMIC DNA]</scope>
    <source>
        <strain evidence="5 6">3608</strain>
    </source>
</reference>
<proteinExistence type="predicted"/>
<dbReference type="SUPFAM" id="SSF46689">
    <property type="entry name" value="Homeodomain-like"/>
    <property type="match status" value="1"/>
</dbReference>
<gene>
    <name evidence="5" type="ORF">HIM_10670</name>
</gene>
<dbReference type="Pfam" id="PF03221">
    <property type="entry name" value="HTH_Tnp_Tc5"/>
    <property type="match status" value="1"/>
</dbReference>
<dbReference type="GO" id="GO:0003677">
    <property type="term" value="F:DNA binding"/>
    <property type="evidence" value="ECO:0007669"/>
    <property type="project" value="UniProtKB-KW"/>
</dbReference>
<feature type="domain" description="HTH CENPB-type" evidence="3">
    <location>
        <begin position="61"/>
        <end position="100"/>
    </location>
</feature>
<feature type="domain" description="HTH psq-type" evidence="4">
    <location>
        <begin position="11"/>
        <end position="45"/>
    </location>
</feature>
<dbReference type="InterPro" id="IPR007889">
    <property type="entry name" value="HTH_Psq"/>
</dbReference>
<organism evidence="5 6">
    <name type="scientific">Hirsutella minnesotensis 3608</name>
    <dbReference type="NCBI Taxonomy" id="1043627"/>
    <lineage>
        <taxon>Eukaryota</taxon>
        <taxon>Fungi</taxon>
        <taxon>Dikarya</taxon>
        <taxon>Ascomycota</taxon>
        <taxon>Pezizomycotina</taxon>
        <taxon>Sordariomycetes</taxon>
        <taxon>Hypocreomycetidae</taxon>
        <taxon>Hypocreales</taxon>
        <taxon>Ophiocordycipitaceae</taxon>
        <taxon>Hirsutella</taxon>
    </lineage>
</organism>
<dbReference type="Gene3D" id="1.10.10.10">
    <property type="entry name" value="Winged helix-like DNA-binding domain superfamily/Winged helix DNA-binding domain"/>
    <property type="match status" value="1"/>
</dbReference>
<dbReference type="Proteomes" id="UP000054481">
    <property type="component" value="Unassembled WGS sequence"/>
</dbReference>